<comment type="caution">
    <text evidence="3">The sequence shown here is derived from an EMBL/GenBank/DDBJ whole genome shotgun (WGS) entry which is preliminary data.</text>
</comment>
<name>A0ABU3CST1_9FLAO</name>
<evidence type="ECO:0000259" key="2">
    <source>
        <dbReference type="Pfam" id="PF19081"/>
    </source>
</evidence>
<keyword evidence="4" id="KW-1185">Reference proteome</keyword>
<evidence type="ECO:0000256" key="1">
    <source>
        <dbReference type="SAM" id="SignalP"/>
    </source>
</evidence>
<sequence>MTRFVFLFFFILSCTSSFAQLAICEGSKGDPIFHEDFGSGNGSGSPFPFGTTSYSYVTGDPQDGQYTIAGGVGQQINSWHSFLPNTTLSNERALIVNADFTSGQFYKTEITNLCENTSYEFSAYLINIYNRQNPNCPNGGIPINVRFEIWDETDTQLLKEGSTGAIASRSSPAWEQYALTFQSEAGQDSVILKMFNNGEGGCGNDLAIDDIIFRSCGDLTTVTSEETAGAEMVVCGSDAPVNVELSATPDNSIYQSHVFQWQESEDGENWQNIAGATGDSYVSDLISTSTYFRVKVAEDEVNLANNLCSSASEAFFVNVVPTPQAPVSNGDILICSGEPFPELSVQIEGDETVNWYDAATGGTLIAENTASFSPESAGIYYAEAKKTNYDCEVSPRTAVEFTIYEAPQVEDENWQICAGASLTLNAGVSGMSYNWSTGESSQTIIIDSPGEYNVGISTAEGCEVVKNFSVSPTDVAAIADIISEENTITIVPANSGTFEYSLDGTNFQDSNVFTGISGGIYTAYIRDLSGCATVSRQFPHIVIPEFITPNDDGYNDTFSLNGVEYFPSSEIRIFDRYGKLLKIGNGENFSWNGIFEGNALPASDYWYHIYIEGYKTIKGHFSLMR</sequence>
<proteinExistence type="predicted"/>
<evidence type="ECO:0000313" key="4">
    <source>
        <dbReference type="Proteomes" id="UP001248819"/>
    </source>
</evidence>
<feature type="domain" description="Ig-like" evidence="2">
    <location>
        <begin position="323"/>
        <end position="403"/>
    </location>
</feature>
<dbReference type="Pfam" id="PF19081">
    <property type="entry name" value="Ig_7"/>
    <property type="match status" value="1"/>
</dbReference>
<organism evidence="3 4">
    <name type="scientific">Autumnicola edwardsiae</name>
    <dbReference type="NCBI Taxonomy" id="3075594"/>
    <lineage>
        <taxon>Bacteria</taxon>
        <taxon>Pseudomonadati</taxon>
        <taxon>Bacteroidota</taxon>
        <taxon>Flavobacteriia</taxon>
        <taxon>Flavobacteriales</taxon>
        <taxon>Flavobacteriaceae</taxon>
        <taxon>Autumnicola</taxon>
    </lineage>
</organism>
<dbReference type="InterPro" id="IPR044023">
    <property type="entry name" value="Ig_7"/>
</dbReference>
<feature type="chain" id="PRO_5045331872" evidence="1">
    <location>
        <begin position="20"/>
        <end position="625"/>
    </location>
</feature>
<dbReference type="InterPro" id="IPR026341">
    <property type="entry name" value="T9SS_type_B"/>
</dbReference>
<protein>
    <submittedName>
        <fullName evidence="3">T9SS type B sorting domain-containing protein</fullName>
    </submittedName>
</protein>
<dbReference type="EMBL" id="JAVRHP010000013">
    <property type="protein sequence ID" value="MDT0649346.1"/>
    <property type="molecule type" value="Genomic_DNA"/>
</dbReference>
<feature type="signal peptide" evidence="1">
    <location>
        <begin position="1"/>
        <end position="19"/>
    </location>
</feature>
<accession>A0ABU3CST1</accession>
<dbReference type="Gene3D" id="2.60.40.2700">
    <property type="match status" value="1"/>
</dbReference>
<gene>
    <name evidence="3" type="ORF">RM529_04280</name>
</gene>
<reference evidence="3 4" key="1">
    <citation type="submission" date="2023-09" db="EMBL/GenBank/DDBJ databases">
        <authorList>
            <person name="Rey-Velasco X."/>
        </authorList>
    </citation>
    <scope>NUCLEOTIDE SEQUENCE [LARGE SCALE GENOMIC DNA]</scope>
    <source>
        <strain evidence="3 4">F297</strain>
    </source>
</reference>
<dbReference type="NCBIfam" id="TIGR04131">
    <property type="entry name" value="Bac_Flav_CTERM"/>
    <property type="match status" value="1"/>
</dbReference>
<evidence type="ECO:0000313" key="3">
    <source>
        <dbReference type="EMBL" id="MDT0649346.1"/>
    </source>
</evidence>
<dbReference type="RefSeq" id="WP_311483511.1">
    <property type="nucleotide sequence ID" value="NZ_JAVRHP010000013.1"/>
</dbReference>
<keyword evidence="1" id="KW-0732">Signal</keyword>
<dbReference type="Pfam" id="PF13585">
    <property type="entry name" value="CHU_C"/>
    <property type="match status" value="1"/>
</dbReference>
<dbReference type="Proteomes" id="UP001248819">
    <property type="component" value="Unassembled WGS sequence"/>
</dbReference>